<feature type="compositionally biased region" description="Basic and acidic residues" evidence="1">
    <location>
        <begin position="114"/>
        <end position="123"/>
    </location>
</feature>
<sequence length="439" mass="51058">MYQTSHEDPGTEAYVKGRRNRVTSNEERERYIEKLERKIDVLEEEREEWKCRLQEVEAKLKEIDDERPRKQVKRTESRDERQERQDEREDRRTHRPEEQRRSRGGGRPVVRLPVRNEEGTTPLEERISTSTATPRPTFYYRAEDVPWGREHKKFTGSGYQPMNALYWPPRVEGIEGPRVPPLGGYDEGTRGDATNTKVPPAVFLELNVTTESMITHLSDIANTHFHPQCAAANIILQELRMRIELDPKAKPHPLEYYVRKYYRGVPPWWKKSWLQEKRKYYEKAEKQGKQDIPMVEFRQPGLPTLAVAEFERWMGILSKDNELQIPGVSKETIATDNGGEVLMGMLTMAEWMPLGSVCKGLMMTQKALAKGIMDELVVVNEPVRDRDRIPGTTLLDHAALESRIKRICVTNDEKEWIQQWVNAQTHLETANADEEMAPV</sequence>
<evidence type="ECO:0000313" key="3">
    <source>
        <dbReference type="Proteomes" id="UP001212997"/>
    </source>
</evidence>
<gene>
    <name evidence="2" type="ORF">NLI96_g8281</name>
</gene>
<accession>A0AAD5UXM3</accession>
<evidence type="ECO:0000256" key="1">
    <source>
        <dbReference type="SAM" id="MobiDB-lite"/>
    </source>
</evidence>
<dbReference type="EMBL" id="JANAWD010000369">
    <property type="protein sequence ID" value="KAJ3480530.1"/>
    <property type="molecule type" value="Genomic_DNA"/>
</dbReference>
<dbReference type="Proteomes" id="UP001212997">
    <property type="component" value="Unassembled WGS sequence"/>
</dbReference>
<dbReference type="AlphaFoldDB" id="A0AAD5UXM3"/>
<feature type="region of interest" description="Disordered" evidence="1">
    <location>
        <begin position="1"/>
        <end position="27"/>
    </location>
</feature>
<evidence type="ECO:0000313" key="2">
    <source>
        <dbReference type="EMBL" id="KAJ3480530.1"/>
    </source>
</evidence>
<reference evidence="2" key="1">
    <citation type="submission" date="2022-07" db="EMBL/GenBank/DDBJ databases">
        <title>Genome Sequence of Physisporinus lineatus.</title>
        <authorList>
            <person name="Buettner E."/>
        </authorList>
    </citation>
    <scope>NUCLEOTIDE SEQUENCE</scope>
    <source>
        <strain evidence="2">VT162</strain>
    </source>
</reference>
<proteinExistence type="predicted"/>
<organism evidence="2 3">
    <name type="scientific">Meripilus lineatus</name>
    <dbReference type="NCBI Taxonomy" id="2056292"/>
    <lineage>
        <taxon>Eukaryota</taxon>
        <taxon>Fungi</taxon>
        <taxon>Dikarya</taxon>
        <taxon>Basidiomycota</taxon>
        <taxon>Agaricomycotina</taxon>
        <taxon>Agaricomycetes</taxon>
        <taxon>Polyporales</taxon>
        <taxon>Meripilaceae</taxon>
        <taxon>Meripilus</taxon>
    </lineage>
</organism>
<keyword evidence="3" id="KW-1185">Reference proteome</keyword>
<feature type="region of interest" description="Disordered" evidence="1">
    <location>
        <begin position="60"/>
        <end position="123"/>
    </location>
</feature>
<feature type="compositionally biased region" description="Basic and acidic residues" evidence="1">
    <location>
        <begin position="60"/>
        <end position="101"/>
    </location>
</feature>
<protein>
    <submittedName>
        <fullName evidence="2">Uncharacterized protein</fullName>
    </submittedName>
</protein>
<name>A0AAD5UXM3_9APHY</name>
<comment type="caution">
    <text evidence="2">The sequence shown here is derived from an EMBL/GenBank/DDBJ whole genome shotgun (WGS) entry which is preliminary data.</text>
</comment>